<comment type="caution">
    <text evidence="1">The sequence shown here is derived from an EMBL/GenBank/DDBJ whole genome shotgun (WGS) entry which is preliminary data.</text>
</comment>
<protein>
    <submittedName>
        <fullName evidence="1">Uncharacterized protein</fullName>
    </submittedName>
</protein>
<reference evidence="1" key="1">
    <citation type="submission" date="2018-11" db="EMBL/GenBank/DDBJ databases">
        <authorList>
            <consortium name="Pathogen Informatics"/>
        </authorList>
    </citation>
    <scope>NUCLEOTIDE SEQUENCE</scope>
</reference>
<dbReference type="Proteomes" id="UP000784294">
    <property type="component" value="Unassembled WGS sequence"/>
</dbReference>
<proteinExistence type="predicted"/>
<accession>A0A448WCH4</accession>
<gene>
    <name evidence="1" type="ORF">PXEA_LOCUS1908</name>
</gene>
<evidence type="ECO:0000313" key="2">
    <source>
        <dbReference type="Proteomes" id="UP000784294"/>
    </source>
</evidence>
<dbReference type="EMBL" id="CAAALY010004036">
    <property type="protein sequence ID" value="VEL08468.1"/>
    <property type="molecule type" value="Genomic_DNA"/>
</dbReference>
<evidence type="ECO:0000313" key="1">
    <source>
        <dbReference type="EMBL" id="VEL08468.1"/>
    </source>
</evidence>
<keyword evidence="2" id="KW-1185">Reference proteome</keyword>
<sequence>MANLPEPDVGSSGLVVQNATTPVDKEWFPVQRLQALKKGKPGWGLALITIPIVKILKRGKLFTEREVCLGVEFAIRSENILISSTS</sequence>
<dbReference type="AlphaFoldDB" id="A0A448WCH4"/>
<organism evidence="1 2">
    <name type="scientific">Protopolystoma xenopodis</name>
    <dbReference type="NCBI Taxonomy" id="117903"/>
    <lineage>
        <taxon>Eukaryota</taxon>
        <taxon>Metazoa</taxon>
        <taxon>Spiralia</taxon>
        <taxon>Lophotrochozoa</taxon>
        <taxon>Platyhelminthes</taxon>
        <taxon>Monogenea</taxon>
        <taxon>Polyopisthocotylea</taxon>
        <taxon>Polystomatidea</taxon>
        <taxon>Polystomatidae</taxon>
        <taxon>Protopolystoma</taxon>
    </lineage>
</organism>
<name>A0A448WCH4_9PLAT</name>